<dbReference type="InterPro" id="IPR036388">
    <property type="entry name" value="WH-like_DNA-bd_sf"/>
</dbReference>
<dbReference type="RefSeq" id="WP_015327829.1">
    <property type="nucleotide sequence ID" value="NC_019978.1"/>
</dbReference>
<proteinExistence type="predicted"/>
<dbReference type="KEGG" id="hhl:Halha_2239"/>
<dbReference type="SUPFAM" id="SSF53187">
    <property type="entry name" value="Zn-dependent exopeptidases"/>
    <property type="match status" value="1"/>
</dbReference>
<protein>
    <recommendedName>
        <fullName evidence="6">Aminopeptidase</fullName>
    </recommendedName>
</protein>
<dbReference type="STRING" id="748449.Halha_2239"/>
<keyword evidence="5" id="KW-1185">Reference proteome</keyword>
<feature type="domain" description="DUF4910" evidence="3">
    <location>
        <begin position="3"/>
        <end position="343"/>
    </location>
</feature>
<dbReference type="PIRSF" id="PIRSF015244">
    <property type="entry name" value="UCP015244"/>
    <property type="match status" value="1"/>
</dbReference>
<feature type="domain" description="DUF2172" evidence="1">
    <location>
        <begin position="52"/>
        <end position="143"/>
    </location>
</feature>
<dbReference type="AlphaFoldDB" id="L0KC34"/>
<dbReference type="InterPro" id="IPR032610">
    <property type="entry name" value="DUF2172"/>
</dbReference>
<accession>L0KC34</accession>
<reference evidence="5" key="1">
    <citation type="submission" date="2012-02" db="EMBL/GenBank/DDBJ databases">
        <title>The complete genome of Halobacteroides halobius DSM 5150.</title>
        <authorList>
            <person name="Lucas S."/>
            <person name="Copeland A."/>
            <person name="Lapidus A."/>
            <person name="Glavina del Rio T."/>
            <person name="Dalin E."/>
            <person name="Tice H."/>
            <person name="Bruce D."/>
            <person name="Goodwin L."/>
            <person name="Pitluck S."/>
            <person name="Peters L."/>
            <person name="Mikhailova N."/>
            <person name="Gu W."/>
            <person name="Kyrpides N."/>
            <person name="Mavromatis K."/>
            <person name="Ivanova N."/>
            <person name="Brettin T."/>
            <person name="Detter J.C."/>
            <person name="Han C."/>
            <person name="Larimer F."/>
            <person name="Land M."/>
            <person name="Hauser L."/>
            <person name="Markowitz V."/>
            <person name="Cheng J.-F."/>
            <person name="Hugenholtz P."/>
            <person name="Woyke T."/>
            <person name="Wu D."/>
            <person name="Tindall B."/>
            <person name="Pomrenke H."/>
            <person name="Brambilla E."/>
            <person name="Klenk H.-P."/>
            <person name="Eisen J.A."/>
        </authorList>
    </citation>
    <scope>NUCLEOTIDE SEQUENCE [LARGE SCALE GENOMIC DNA]</scope>
    <source>
        <strain evidence="5">ATCC 35273 / DSM 5150 / MD-1</strain>
    </source>
</reference>
<evidence type="ECO:0000259" key="2">
    <source>
        <dbReference type="Pfam" id="PF16221"/>
    </source>
</evidence>
<name>L0KC34_HALHC</name>
<dbReference type="InterPro" id="IPR032589">
    <property type="entry name" value="DUF4910"/>
</dbReference>
<dbReference type="HOGENOM" id="CLU_052015_0_0_9"/>
<dbReference type="EMBL" id="CP003359">
    <property type="protein sequence ID" value="AGB42115.1"/>
    <property type="molecule type" value="Genomic_DNA"/>
</dbReference>
<dbReference type="InterPro" id="IPR012353">
    <property type="entry name" value="UCP015244"/>
</dbReference>
<dbReference type="PATRIC" id="fig|748449.3.peg.2156"/>
<evidence type="ECO:0000259" key="3">
    <source>
        <dbReference type="Pfam" id="PF16254"/>
    </source>
</evidence>
<feature type="domain" description="UCP01524 winged helix-turn-helix" evidence="2">
    <location>
        <begin position="346"/>
        <end position="430"/>
    </location>
</feature>
<dbReference type="Pfam" id="PF16254">
    <property type="entry name" value="DUF4910"/>
    <property type="match status" value="1"/>
</dbReference>
<evidence type="ECO:0000313" key="5">
    <source>
        <dbReference type="Proteomes" id="UP000010880"/>
    </source>
</evidence>
<dbReference type="Proteomes" id="UP000010880">
    <property type="component" value="Chromosome"/>
</dbReference>
<dbReference type="Gene3D" id="3.50.30.90">
    <property type="match status" value="1"/>
</dbReference>
<dbReference type="Pfam" id="PF09940">
    <property type="entry name" value="DUF2172"/>
    <property type="match status" value="1"/>
</dbReference>
<dbReference type="OrthoDB" id="9765654at2"/>
<gene>
    <name evidence="4" type="ordered locus">Halha_2239</name>
</gene>
<dbReference type="Gene3D" id="3.40.630.10">
    <property type="entry name" value="Zn peptidases"/>
    <property type="match status" value="1"/>
</dbReference>
<evidence type="ECO:0000259" key="1">
    <source>
        <dbReference type="Pfam" id="PF09940"/>
    </source>
</evidence>
<dbReference type="InterPro" id="IPR032622">
    <property type="entry name" value="UCP01524_HTH"/>
</dbReference>
<sequence length="438" mass="51009">MNKLFDKLFPICRSITGSGLRKTLEILSEYIPLKKFNVKTGTQVLNWTIPKEWRVREAWLKGPDGKKIVDFNNHNLHLLNYSTPINKKLPLEELKDHLHTIPNQPDAIPYVTSYYKRRWGFCLRHSTYEHLKPGKYHAYIDSELVEGELNYGHAILPGESNKEILISSYICHPSMANNELSGPIVAAFLYNRLSNWSKRRFTYRFVFAPETIGAISYLDRFGKELQENLYSGLILNCIGGRSDLSYKLSRQENSPIDNIVKHLFNVDDNTPEGKIRSFTPIYGSDERQYCSPGFNLPIGQMARLVYGYSEYHTSLDNKELMTIEALHHSVNELEQIIKALELNGYYINQYPYGEVKLDQYDLYPDINSKRYEEHFKDKVIKNRNQLDQVLTILNYSDGLHSLYQIVEDYNYNILELSHVIEILKSRGLLKGPYFKEEV</sequence>
<evidence type="ECO:0008006" key="6">
    <source>
        <dbReference type="Google" id="ProtNLM"/>
    </source>
</evidence>
<dbReference type="Pfam" id="PF16221">
    <property type="entry name" value="HTH_47"/>
    <property type="match status" value="1"/>
</dbReference>
<evidence type="ECO:0000313" key="4">
    <source>
        <dbReference type="EMBL" id="AGB42115.1"/>
    </source>
</evidence>
<dbReference type="eggNOG" id="COG4310">
    <property type="taxonomic scope" value="Bacteria"/>
</dbReference>
<dbReference type="Gene3D" id="1.10.10.10">
    <property type="entry name" value="Winged helix-like DNA-binding domain superfamily/Winged helix DNA-binding domain"/>
    <property type="match status" value="1"/>
</dbReference>
<organism evidence="4 5">
    <name type="scientific">Halobacteroides halobius (strain ATCC 35273 / DSM 5150 / MD-1)</name>
    <dbReference type="NCBI Taxonomy" id="748449"/>
    <lineage>
        <taxon>Bacteria</taxon>
        <taxon>Bacillati</taxon>
        <taxon>Bacillota</taxon>
        <taxon>Clostridia</taxon>
        <taxon>Halanaerobiales</taxon>
        <taxon>Halobacteroidaceae</taxon>
        <taxon>Halobacteroides</taxon>
    </lineage>
</organism>